<organism evidence="2 3">
    <name type="scientific">Saccharothrix algeriensis</name>
    <dbReference type="NCBI Taxonomy" id="173560"/>
    <lineage>
        <taxon>Bacteria</taxon>
        <taxon>Bacillati</taxon>
        <taxon>Actinomycetota</taxon>
        <taxon>Actinomycetes</taxon>
        <taxon>Pseudonocardiales</taxon>
        <taxon>Pseudonocardiaceae</taxon>
        <taxon>Saccharothrix</taxon>
    </lineage>
</organism>
<feature type="non-terminal residue" evidence="2">
    <location>
        <position position="1"/>
    </location>
</feature>
<protein>
    <submittedName>
        <fullName evidence="2">Uncharacterized protein</fullName>
    </submittedName>
</protein>
<sequence length="236" mass="23628">PTPGRAALSLFIALVVAVTASVAHPVMTPLTTGGLAVALGCAPLLVDLPRELRAARAGGAGLVPAVLATAALLGVGGCLAYGTTVAVDRVTAQEAVLGERLVAPAAGGVGPLVATVERVSVTEHFTKVTLSAVNRSALAAKVGVVDSCRLVGEDGAELRLDGLFEAARERFFLEVPGGGAVVRVTVAFPGALARGETAAALGCGSVSWSGSDPVWRTGDVVGRALRVPDIRLAAVR</sequence>
<keyword evidence="1" id="KW-0472">Membrane</keyword>
<name>A0A8T8HVT0_9PSEU</name>
<reference evidence="2" key="1">
    <citation type="submission" date="2021-04" db="EMBL/GenBank/DDBJ databases">
        <title>Saccharothrix algeriensis WGS.</title>
        <authorList>
            <person name="Stuskova K."/>
            <person name="Hakalova E."/>
            <person name="Tebbal A.B."/>
            <person name="Eichmeier A."/>
        </authorList>
    </citation>
    <scope>NUCLEOTIDE SEQUENCE</scope>
    <source>
        <strain evidence="2">NRRL B-24137</strain>
    </source>
</reference>
<dbReference type="EMBL" id="CP072788">
    <property type="protein sequence ID" value="QTR02582.1"/>
    <property type="molecule type" value="Genomic_DNA"/>
</dbReference>
<evidence type="ECO:0000313" key="2">
    <source>
        <dbReference type="EMBL" id="QTR02582.1"/>
    </source>
</evidence>
<accession>A0A8T8HVT0</accession>
<evidence type="ECO:0000313" key="3">
    <source>
        <dbReference type="Proteomes" id="UP000671828"/>
    </source>
</evidence>
<keyword evidence="1" id="KW-1133">Transmembrane helix</keyword>
<evidence type="ECO:0000256" key="1">
    <source>
        <dbReference type="SAM" id="Phobius"/>
    </source>
</evidence>
<feature type="transmembrane region" description="Helical" evidence="1">
    <location>
        <begin position="60"/>
        <end position="82"/>
    </location>
</feature>
<dbReference type="Proteomes" id="UP000671828">
    <property type="component" value="Chromosome"/>
</dbReference>
<gene>
    <name evidence="2" type="ORF">J7S33_26375</name>
</gene>
<proteinExistence type="predicted"/>
<keyword evidence="1" id="KW-0812">Transmembrane</keyword>
<dbReference type="AlphaFoldDB" id="A0A8T8HVT0"/>